<gene>
    <name evidence="2" type="ordered locus">SG0603</name>
</gene>
<evidence type="ECO:0000313" key="3">
    <source>
        <dbReference type="Proteomes" id="UP000001932"/>
    </source>
</evidence>
<sequence>MIGAQGSQYQFRASRWLSRCEDNGMKSKISKSSLALFASFIMWMFAMSNAHALICYVGEDTSATAESVTLSTIAYLKGTANGDRIWESQTYNRTVTCKSELRDSKTEENLYVYPYPRRGTQQLPEGVKLGLIFDGDDLGIFNADGDVYASRVATKHIIEKGQTKSLQISFKVYLVKEGEISTQGMSDLTLFQLDGVNSLKDKNYAFSINGWDNIGSVSCDTAITSKNATISSIDTDKALAGTASEESALASIKINCSSESANVLSNIKSVNGTLRVNGTAFSGNSSYFATDKTGLGVGLSYDGTSLAPAGTKSVSVPVSAGVASQDLTFTLKPYLTTSLALGNPAWLFTDEAQAINSTMTMTFTPQSLNIH</sequence>
<proteinExistence type="predicted"/>
<dbReference type="Proteomes" id="UP000001932">
    <property type="component" value="Chromosome"/>
</dbReference>
<name>Q2NVE7_SODGM</name>
<organism evidence="2 3">
    <name type="scientific">Sodalis glossinidius (strain morsitans)</name>
    <dbReference type="NCBI Taxonomy" id="343509"/>
    <lineage>
        <taxon>Bacteria</taxon>
        <taxon>Pseudomonadati</taxon>
        <taxon>Pseudomonadota</taxon>
        <taxon>Gammaproteobacteria</taxon>
        <taxon>Enterobacterales</taxon>
        <taxon>Bruguierivoracaceae</taxon>
        <taxon>Sodalis</taxon>
    </lineage>
</organism>
<dbReference type="GO" id="GO:0007155">
    <property type="term" value="P:cell adhesion"/>
    <property type="evidence" value="ECO:0007669"/>
    <property type="project" value="InterPro"/>
</dbReference>
<keyword evidence="1" id="KW-0812">Transmembrane</keyword>
<dbReference type="Gene3D" id="2.60.40.1090">
    <property type="entry name" value="Fimbrial-type adhesion domain"/>
    <property type="match status" value="1"/>
</dbReference>
<evidence type="ECO:0000256" key="1">
    <source>
        <dbReference type="SAM" id="Phobius"/>
    </source>
</evidence>
<dbReference type="GO" id="GO:0009289">
    <property type="term" value="C:pilus"/>
    <property type="evidence" value="ECO:0007669"/>
    <property type="project" value="InterPro"/>
</dbReference>
<feature type="transmembrane region" description="Helical" evidence="1">
    <location>
        <begin position="34"/>
        <end position="54"/>
    </location>
</feature>
<dbReference type="InterPro" id="IPR036937">
    <property type="entry name" value="Adhesion_dom_fimbrial_sf"/>
</dbReference>
<dbReference type="eggNOG" id="COG3539">
    <property type="taxonomic scope" value="Bacteria"/>
</dbReference>
<dbReference type="EMBL" id="AP008232">
    <property type="protein sequence ID" value="BAE73878.1"/>
    <property type="molecule type" value="Genomic_DNA"/>
</dbReference>
<keyword evidence="1" id="KW-1133">Transmembrane helix</keyword>
<keyword evidence="3" id="KW-1185">Reference proteome</keyword>
<reference evidence="2 3" key="1">
    <citation type="journal article" date="2006" name="Genome Res.">
        <title>Massive genome erosion and functional adaptations provide insights into the symbiotic lifestyle of Sodalis glossinidius in the tsetse host.</title>
        <authorList>
            <person name="Toh H."/>
            <person name="Weiss B.L."/>
            <person name="Perkin S.A.H."/>
            <person name="Yamashita A."/>
            <person name="Oshima K."/>
            <person name="Hattori M."/>
            <person name="Aksoy S."/>
        </authorList>
    </citation>
    <scope>NUCLEOTIDE SEQUENCE [LARGE SCALE GENOMIC DNA]</scope>
    <source>
        <strain evidence="3">morsitans</strain>
    </source>
</reference>
<dbReference type="KEGG" id="sgl:SG0603"/>
<dbReference type="AlphaFoldDB" id="Q2NVE7"/>
<evidence type="ECO:0008006" key="4">
    <source>
        <dbReference type="Google" id="ProtNLM"/>
    </source>
</evidence>
<evidence type="ECO:0000313" key="2">
    <source>
        <dbReference type="EMBL" id="BAE73878.1"/>
    </source>
</evidence>
<keyword evidence="1" id="KW-0472">Membrane</keyword>
<dbReference type="STRING" id="343509.SG0603"/>
<accession>Q2NVE7</accession>
<dbReference type="HOGENOM" id="CLU_745770_0_0_6"/>
<protein>
    <recommendedName>
        <fullName evidence="4">Fimbrial protein</fullName>
    </recommendedName>
</protein>